<evidence type="ECO:0000313" key="9">
    <source>
        <dbReference type="EMBL" id="EFE96580.1"/>
    </source>
</evidence>
<feature type="transmembrane region" description="Helical" evidence="8">
    <location>
        <begin position="60"/>
        <end position="78"/>
    </location>
</feature>
<accession>D4E0X7</accession>
<dbReference type="AlphaFoldDB" id="D4E0X7"/>
<keyword evidence="5 8" id="KW-0812">Transmembrane</keyword>
<keyword evidence="7 8" id="KW-0472">Membrane</keyword>
<feature type="transmembrane region" description="Helical" evidence="8">
    <location>
        <begin position="353"/>
        <end position="374"/>
    </location>
</feature>
<feature type="transmembrane region" description="Helical" evidence="8">
    <location>
        <begin position="109"/>
        <end position="132"/>
    </location>
</feature>
<gene>
    <name evidence="9" type="primary">stp</name>
    <name evidence="9" type="ORF">HMPREF0758_2009</name>
</gene>
<dbReference type="GO" id="GO:0003333">
    <property type="term" value="P:amino acid transmembrane transport"/>
    <property type="evidence" value="ECO:0007669"/>
    <property type="project" value="InterPro"/>
</dbReference>
<keyword evidence="2" id="KW-0813">Transport</keyword>
<dbReference type="InterPro" id="IPR018227">
    <property type="entry name" value="Amino_acid_transport_2"/>
</dbReference>
<feature type="transmembrane region" description="Helical" evidence="8">
    <location>
        <begin position="386"/>
        <end position="404"/>
    </location>
</feature>
<dbReference type="PANTHER" id="PTHR35334">
    <property type="entry name" value="SERINE TRANSPORTER"/>
    <property type="match status" value="1"/>
</dbReference>
<dbReference type="STRING" id="667129.HMPREF0758_2009"/>
<sequence length="441" mass="48611">MFLFNQPDGNIMNNASETQSIINGNKIPFTTYDAGWVILCIGMAIGGGIIFLPVQIGLKGIWVFSLSVLIAYPALYMMQSLYLKTLSQSPECKDYSGVITFYLGKNWGFFLGVAYFIMLLKGMLTYSLAATFDSASYFQTFGLTVGTLSDNGWYGLLVLSLLVCVAAQGEKMLFRVSGPMVLVKLGVVVVLGLVMIPHWDMRNISHLPPIGELLIGTVLTLPFTLFSILFVQILSPMNVAFRKVEADPVVATYRALRASRVAYGILACSVLFFAFSFTFSLSHQQAVEAAENNISAMAIVAKVIPGELVRVMSVLLNVFAIVTAFFGIFLGFQEAMKGIVVNVISRFVDEKMLNEKIISIAVSVFIVLLLWAWVLTHFPILLLQQIGAPVYGIVSCLIPCYLVLKVPQLMQYYSWRVLFISGTGILLCLSPFLNYLSKGTQ</sequence>
<evidence type="ECO:0000256" key="4">
    <source>
        <dbReference type="ARBA" id="ARBA00022519"/>
    </source>
</evidence>
<evidence type="ECO:0000256" key="7">
    <source>
        <dbReference type="ARBA" id="ARBA00023136"/>
    </source>
</evidence>
<feature type="transmembrane region" description="Helical" evidence="8">
    <location>
        <begin position="152"/>
        <end position="169"/>
    </location>
</feature>
<evidence type="ECO:0000256" key="8">
    <source>
        <dbReference type="SAM" id="Phobius"/>
    </source>
</evidence>
<dbReference type="Proteomes" id="UP000005723">
    <property type="component" value="Unassembled WGS sequence"/>
</dbReference>
<dbReference type="PANTHER" id="PTHR35334:SF5">
    <property type="entry name" value="INNER MEMBRANE TRANSPORT PROTEIN YHJV"/>
    <property type="match status" value="1"/>
</dbReference>
<reference evidence="9 10" key="1">
    <citation type="submission" date="2010-01" db="EMBL/GenBank/DDBJ databases">
        <authorList>
            <person name="Muzny D."/>
            <person name="Qin X."/>
            <person name="Deng J."/>
            <person name="Jiang H."/>
            <person name="Liu Y."/>
            <person name="Qu J."/>
            <person name="Song X.-Z."/>
            <person name="Zhang L."/>
            <person name="Thornton R."/>
            <person name="Coyle M."/>
            <person name="Francisco L."/>
            <person name="Jackson L."/>
            <person name="Javaid M."/>
            <person name="Korchina V."/>
            <person name="Kovar C."/>
            <person name="Mata R."/>
            <person name="Mathew T."/>
            <person name="Ngo R."/>
            <person name="Nguyen L."/>
            <person name="Nguyen N."/>
            <person name="Okwuonu G."/>
            <person name="Ongeri F."/>
            <person name="Pham C."/>
            <person name="Simmons D."/>
            <person name="Wilczek-Boney K."/>
            <person name="Hale W."/>
            <person name="Jakkamsetti A."/>
            <person name="Pham P."/>
            <person name="Ruth R."/>
            <person name="San Lucas F."/>
            <person name="Warren J."/>
            <person name="Zhang J."/>
            <person name="Zhao Z."/>
            <person name="Zhou C."/>
            <person name="Zhu D."/>
            <person name="Lee S."/>
            <person name="Bess C."/>
            <person name="Blankenburg K."/>
            <person name="Forbes L."/>
            <person name="Fu Q."/>
            <person name="Gubbala S."/>
            <person name="Hirani K."/>
            <person name="Jayaseelan J.C."/>
            <person name="Lara F."/>
            <person name="Munidasa M."/>
            <person name="Palculict T."/>
            <person name="Patil S."/>
            <person name="Pu L.-L."/>
            <person name="Saada N."/>
            <person name="Tang L."/>
            <person name="Weissenberger G."/>
            <person name="Zhu Y."/>
            <person name="Hemphill L."/>
            <person name="Shang Y."/>
            <person name="Youmans B."/>
            <person name="Ayvaz T."/>
            <person name="Ross M."/>
            <person name="Santibanez J."/>
            <person name="Aqrawi P."/>
            <person name="Gross S."/>
            <person name="Joshi V."/>
            <person name="Fowler G."/>
            <person name="Nazareth L."/>
            <person name="Reid J."/>
            <person name="Worley K."/>
            <person name="Petrosino J."/>
            <person name="Highlander S."/>
            <person name="Gibbs R."/>
        </authorList>
    </citation>
    <scope>NUCLEOTIDE SEQUENCE [LARGE SCALE GENOMIC DNA]</scope>
    <source>
        <strain evidence="9 10">DSM 4582</strain>
    </source>
</reference>
<comment type="caution">
    <text evidence="9">The sequence shown here is derived from an EMBL/GenBank/DDBJ whole genome shotgun (WGS) entry which is preliminary data.</text>
</comment>
<evidence type="ECO:0000256" key="3">
    <source>
        <dbReference type="ARBA" id="ARBA00022475"/>
    </source>
</evidence>
<protein>
    <submittedName>
        <fullName evidence="9">Serine transporter</fullName>
    </submittedName>
</protein>
<feature type="transmembrane region" description="Helical" evidence="8">
    <location>
        <begin position="181"/>
        <end position="199"/>
    </location>
</feature>
<keyword evidence="3" id="KW-1003">Cell membrane</keyword>
<feature type="transmembrane region" description="Helical" evidence="8">
    <location>
        <begin position="261"/>
        <end position="281"/>
    </location>
</feature>
<dbReference type="GO" id="GO:0005886">
    <property type="term" value="C:plasma membrane"/>
    <property type="evidence" value="ECO:0007669"/>
    <property type="project" value="UniProtKB-SubCell"/>
</dbReference>
<keyword evidence="4" id="KW-0997">Cell inner membrane</keyword>
<evidence type="ECO:0000256" key="6">
    <source>
        <dbReference type="ARBA" id="ARBA00022989"/>
    </source>
</evidence>
<evidence type="ECO:0000256" key="5">
    <source>
        <dbReference type="ARBA" id="ARBA00022692"/>
    </source>
</evidence>
<name>D4E0X7_SEROD</name>
<evidence type="ECO:0000256" key="2">
    <source>
        <dbReference type="ARBA" id="ARBA00022448"/>
    </source>
</evidence>
<evidence type="ECO:0000313" key="10">
    <source>
        <dbReference type="Proteomes" id="UP000005723"/>
    </source>
</evidence>
<comment type="subcellular location">
    <subcellularLocation>
        <location evidence="1">Cell inner membrane</location>
        <topology evidence="1">Multi-pass membrane protein</topology>
    </subcellularLocation>
</comment>
<feature type="transmembrane region" description="Helical" evidence="8">
    <location>
        <begin position="34"/>
        <end position="54"/>
    </location>
</feature>
<feature type="transmembrane region" description="Helical" evidence="8">
    <location>
        <begin position="219"/>
        <end position="241"/>
    </location>
</feature>
<proteinExistence type="predicted"/>
<feature type="transmembrane region" description="Helical" evidence="8">
    <location>
        <begin position="416"/>
        <end position="436"/>
    </location>
</feature>
<dbReference type="HOGENOM" id="CLU_052043_3_0_6"/>
<dbReference type="EMBL" id="ADBY01000032">
    <property type="protein sequence ID" value="EFE96580.1"/>
    <property type="molecule type" value="Genomic_DNA"/>
</dbReference>
<keyword evidence="6 8" id="KW-1133">Transmembrane helix</keyword>
<keyword evidence="10" id="KW-1185">Reference proteome</keyword>
<feature type="transmembrane region" description="Helical" evidence="8">
    <location>
        <begin position="311"/>
        <end position="332"/>
    </location>
</feature>
<evidence type="ECO:0000256" key="1">
    <source>
        <dbReference type="ARBA" id="ARBA00004429"/>
    </source>
</evidence>
<organism evidence="9 10">
    <name type="scientific">Serratia odorifera DSM 4582</name>
    <dbReference type="NCBI Taxonomy" id="667129"/>
    <lineage>
        <taxon>Bacteria</taxon>
        <taxon>Pseudomonadati</taxon>
        <taxon>Pseudomonadota</taxon>
        <taxon>Gammaproteobacteria</taxon>
        <taxon>Enterobacterales</taxon>
        <taxon>Yersiniaceae</taxon>
        <taxon>Serratia</taxon>
    </lineage>
</organism>